<accession>A0A919EJ25</accession>
<evidence type="ECO:0000313" key="15">
    <source>
        <dbReference type="Proteomes" id="UP000623842"/>
    </source>
</evidence>
<evidence type="ECO:0000256" key="9">
    <source>
        <dbReference type="ARBA" id="ARBA00022960"/>
    </source>
</evidence>
<dbReference type="GO" id="GO:0071555">
    <property type="term" value="P:cell wall organization"/>
    <property type="evidence" value="ECO:0007669"/>
    <property type="project" value="UniProtKB-UniRule"/>
</dbReference>
<dbReference type="InterPro" id="IPR050979">
    <property type="entry name" value="LD-transpeptidase"/>
</dbReference>
<dbReference type="InterPro" id="IPR041597">
    <property type="entry name" value="Ldt_C"/>
</dbReference>
<evidence type="ECO:0000256" key="2">
    <source>
        <dbReference type="ARBA" id="ARBA00004752"/>
    </source>
</evidence>
<comment type="caution">
    <text evidence="14">The sequence shown here is derived from an EMBL/GenBank/DDBJ whole genome shotgun (WGS) entry which is preliminary data.</text>
</comment>
<keyword evidence="9 12" id="KW-0133">Cell shape</keyword>
<evidence type="ECO:0000256" key="1">
    <source>
        <dbReference type="ARBA" id="ARBA00004418"/>
    </source>
</evidence>
<gene>
    <name evidence="14" type="ORF">GCM10017161_10840</name>
</gene>
<keyword evidence="10 12" id="KW-0573">Peptidoglycan synthesis</keyword>
<evidence type="ECO:0000313" key="14">
    <source>
        <dbReference type="EMBL" id="GHF85154.1"/>
    </source>
</evidence>
<dbReference type="EMBL" id="BNCK01000002">
    <property type="protein sequence ID" value="GHF85154.1"/>
    <property type="molecule type" value="Genomic_DNA"/>
</dbReference>
<evidence type="ECO:0000256" key="4">
    <source>
        <dbReference type="ARBA" id="ARBA00022676"/>
    </source>
</evidence>
<dbReference type="Pfam" id="PF17969">
    <property type="entry name" value="Ldt_C"/>
    <property type="match status" value="1"/>
</dbReference>
<comment type="subcellular location">
    <subcellularLocation>
        <location evidence="1">Periplasm</location>
    </subcellularLocation>
</comment>
<keyword evidence="11 12" id="KW-0961">Cell wall biogenesis/degradation</keyword>
<evidence type="ECO:0000256" key="12">
    <source>
        <dbReference type="PROSITE-ProRule" id="PRU01373"/>
    </source>
</evidence>
<keyword evidence="8" id="KW-0378">Hydrolase</keyword>
<proteinExistence type="inferred from homology"/>
<dbReference type="CDD" id="cd00118">
    <property type="entry name" value="LysM"/>
    <property type="match status" value="1"/>
</dbReference>
<evidence type="ECO:0000256" key="3">
    <source>
        <dbReference type="ARBA" id="ARBA00005992"/>
    </source>
</evidence>
<evidence type="ECO:0000256" key="7">
    <source>
        <dbReference type="ARBA" id="ARBA00022764"/>
    </source>
</evidence>
<keyword evidence="15" id="KW-1185">Reference proteome</keyword>
<name>A0A919EJ25_9GAMM</name>
<organism evidence="14 15">
    <name type="scientific">Thalassotalea marina</name>
    <dbReference type="NCBI Taxonomy" id="1673741"/>
    <lineage>
        <taxon>Bacteria</taxon>
        <taxon>Pseudomonadati</taxon>
        <taxon>Pseudomonadota</taxon>
        <taxon>Gammaproteobacteria</taxon>
        <taxon>Alteromonadales</taxon>
        <taxon>Colwelliaceae</taxon>
        <taxon>Thalassotalea</taxon>
    </lineage>
</organism>
<feature type="active site" description="Proton donor/acceptor" evidence="12">
    <location>
        <position position="188"/>
    </location>
</feature>
<dbReference type="GO" id="GO:0016757">
    <property type="term" value="F:glycosyltransferase activity"/>
    <property type="evidence" value="ECO:0007669"/>
    <property type="project" value="UniProtKB-KW"/>
</dbReference>
<dbReference type="PROSITE" id="PS52029">
    <property type="entry name" value="LD_TPASE"/>
    <property type="match status" value="1"/>
</dbReference>
<dbReference type="PANTHER" id="PTHR30582:SF24">
    <property type="entry name" value="L,D-TRANSPEPTIDASE ERFK_SRFK-RELATED"/>
    <property type="match status" value="1"/>
</dbReference>
<keyword evidence="7" id="KW-0574">Periplasm</keyword>
<evidence type="ECO:0000256" key="11">
    <source>
        <dbReference type="ARBA" id="ARBA00023316"/>
    </source>
</evidence>
<dbReference type="Proteomes" id="UP000623842">
    <property type="component" value="Unassembled WGS sequence"/>
</dbReference>
<evidence type="ECO:0000256" key="5">
    <source>
        <dbReference type="ARBA" id="ARBA00022679"/>
    </source>
</evidence>
<evidence type="ECO:0000256" key="6">
    <source>
        <dbReference type="ARBA" id="ARBA00022729"/>
    </source>
</evidence>
<dbReference type="PANTHER" id="PTHR30582">
    <property type="entry name" value="L,D-TRANSPEPTIDASE"/>
    <property type="match status" value="1"/>
</dbReference>
<dbReference type="InterPro" id="IPR005490">
    <property type="entry name" value="LD_TPept_cat_dom"/>
</dbReference>
<evidence type="ECO:0000259" key="13">
    <source>
        <dbReference type="PROSITE" id="PS52029"/>
    </source>
</evidence>
<dbReference type="AlphaFoldDB" id="A0A919EJ25"/>
<dbReference type="Pfam" id="PF03734">
    <property type="entry name" value="YkuD"/>
    <property type="match status" value="1"/>
</dbReference>
<dbReference type="SUPFAM" id="SSF141523">
    <property type="entry name" value="L,D-transpeptidase catalytic domain-like"/>
    <property type="match status" value="1"/>
</dbReference>
<keyword evidence="6" id="KW-0732">Signal</keyword>
<feature type="domain" description="L,D-TPase catalytic" evidence="13">
    <location>
        <begin position="92"/>
        <end position="228"/>
    </location>
</feature>
<evidence type="ECO:0000256" key="8">
    <source>
        <dbReference type="ARBA" id="ARBA00022801"/>
    </source>
</evidence>
<protein>
    <submittedName>
        <fullName evidence="14">Peptidase</fullName>
    </submittedName>
</protein>
<dbReference type="CDD" id="cd16913">
    <property type="entry name" value="YkuD_like"/>
    <property type="match status" value="1"/>
</dbReference>
<dbReference type="InterPro" id="IPR038063">
    <property type="entry name" value="Transpep_catalytic_dom"/>
</dbReference>
<dbReference type="RefSeq" id="WP_189768065.1">
    <property type="nucleotide sequence ID" value="NZ_BNCK01000002.1"/>
</dbReference>
<comment type="pathway">
    <text evidence="2 12">Cell wall biogenesis; peptidoglycan biosynthesis.</text>
</comment>
<dbReference type="GO" id="GO:0018104">
    <property type="term" value="P:peptidoglycan-protein cross-linking"/>
    <property type="evidence" value="ECO:0007669"/>
    <property type="project" value="TreeGrafter"/>
</dbReference>
<dbReference type="InterPro" id="IPR018392">
    <property type="entry name" value="LysM"/>
</dbReference>
<keyword evidence="4" id="KW-0328">Glycosyltransferase</keyword>
<comment type="similarity">
    <text evidence="3">Belongs to the YkuD family.</text>
</comment>
<dbReference type="GO" id="GO:0008360">
    <property type="term" value="P:regulation of cell shape"/>
    <property type="evidence" value="ECO:0007669"/>
    <property type="project" value="UniProtKB-UniRule"/>
</dbReference>
<feature type="active site" description="Nucleophile" evidence="12">
    <location>
        <position position="204"/>
    </location>
</feature>
<reference evidence="14" key="1">
    <citation type="journal article" date="2014" name="Int. J. Syst. Evol. Microbiol.">
        <title>Complete genome sequence of Corynebacterium casei LMG S-19264T (=DSM 44701T), isolated from a smear-ripened cheese.</title>
        <authorList>
            <consortium name="US DOE Joint Genome Institute (JGI-PGF)"/>
            <person name="Walter F."/>
            <person name="Albersmeier A."/>
            <person name="Kalinowski J."/>
            <person name="Ruckert C."/>
        </authorList>
    </citation>
    <scope>NUCLEOTIDE SEQUENCE</scope>
    <source>
        <strain evidence="14">KCTC 42731</strain>
    </source>
</reference>
<dbReference type="GO" id="GO:0071972">
    <property type="term" value="F:peptidoglycan L,D-transpeptidase activity"/>
    <property type="evidence" value="ECO:0007669"/>
    <property type="project" value="TreeGrafter"/>
</dbReference>
<sequence length="293" mass="33014">MRLGFLLFSAGIFLNSCFASVYQLPKENSRLIGENVEHQVIEGDYFQALAEYYNVGMLALLAANPSVDPFLPVEGSTVTIPKRMLLPYGPREGIVINLSELRLYYFPPGENLVYVFPVGIGKQGLSTPKVSSYIGEKRKNPTWRPTQAMRERYKEEHGIELAKEIPPGPNNPFGKYAMRIGTSEYLIHGSNQRMGIGLRASSGCIRMYDQDIKWLFDNVKQGTKIKIIDHPIKMSYEHDGKWLEAHQPLSDAAPDMSIAKALKAFLPSAKKEREQAKQILKQREGIAQKLLVD</sequence>
<reference evidence="14" key="2">
    <citation type="submission" date="2020-09" db="EMBL/GenBank/DDBJ databases">
        <authorList>
            <person name="Sun Q."/>
            <person name="Kim S."/>
        </authorList>
    </citation>
    <scope>NUCLEOTIDE SEQUENCE</scope>
    <source>
        <strain evidence="14">KCTC 42731</strain>
    </source>
</reference>
<dbReference type="GO" id="GO:0005576">
    <property type="term" value="C:extracellular region"/>
    <property type="evidence" value="ECO:0007669"/>
    <property type="project" value="TreeGrafter"/>
</dbReference>
<keyword evidence="5" id="KW-0808">Transferase</keyword>
<evidence type="ECO:0000256" key="10">
    <source>
        <dbReference type="ARBA" id="ARBA00022984"/>
    </source>
</evidence>
<dbReference type="GO" id="GO:0042597">
    <property type="term" value="C:periplasmic space"/>
    <property type="evidence" value="ECO:0007669"/>
    <property type="project" value="UniProtKB-SubCell"/>
</dbReference>
<dbReference type="Gene3D" id="2.40.440.10">
    <property type="entry name" value="L,D-transpeptidase catalytic domain-like"/>
    <property type="match status" value="1"/>
</dbReference>